<comment type="caution">
    <text evidence="12">The sequence shown here is derived from an EMBL/GenBank/DDBJ whole genome shotgun (WGS) entry which is preliminary data.</text>
</comment>
<evidence type="ECO:0000313" key="12">
    <source>
        <dbReference type="EMBL" id="CAH3014853.1"/>
    </source>
</evidence>
<feature type="transmembrane region" description="Helical" evidence="10">
    <location>
        <begin position="181"/>
        <end position="206"/>
    </location>
</feature>
<sequence>MASFIYSLIFSISDMKGFLISRAPQEERLLEHVVTGFYACIFVTSLVTNAFLFTVFLRNKHFRDLSTYLIVQMAAADVLYLCVTCSIVAIKNLDIELNRITCKVLLYVEGAARFASSLSLMLISLERSTAVCSPSLCYTIRKVARVKEKACASVSITSLILRMGVLFVACDPEKWAPGYRLAVTIATYILPLVVELIAYTIAYHKINRRISNAVHSKQVLLFVKKSLKVFVVIAVVFAVCTLPSSILVILQSLRLYTPSFFVGYLGDLIECIPCVTNVICYVFCSPKFRMEIKKLFSVCGTQTKESGSNVNSADGGEDEDGQGEGKDRRANKGLILKLDWVLGDDPSQVPIPGSPTPRADIPLDIPSTVQEGPEFSLGDNLESERAPSARKISEKPRTGTWPRMRRLLYSGWYDSGFNTSRESFISGSTSNGLNSGTSKSSTETLESNLPRSLPLTLTQGTQTECSMLTVLDVTVQEGALLKSKNTK</sequence>
<keyword evidence="6 8" id="KW-0675">Receptor</keyword>
<feature type="transmembrane region" description="Helical" evidence="10">
    <location>
        <begin position="36"/>
        <end position="57"/>
    </location>
</feature>
<dbReference type="PANTHER" id="PTHR45695:SF15">
    <property type="entry name" value="OPSIN RH2"/>
    <property type="match status" value="1"/>
</dbReference>
<evidence type="ECO:0000256" key="7">
    <source>
        <dbReference type="ARBA" id="ARBA00023224"/>
    </source>
</evidence>
<dbReference type="EMBL" id="CALNXI010000015">
    <property type="protein sequence ID" value="CAH3014853.1"/>
    <property type="molecule type" value="Genomic_DNA"/>
</dbReference>
<feature type="transmembrane region" description="Helical" evidence="10">
    <location>
        <begin position="261"/>
        <end position="284"/>
    </location>
</feature>
<organism evidence="12 13">
    <name type="scientific">Porites evermanni</name>
    <dbReference type="NCBI Taxonomy" id="104178"/>
    <lineage>
        <taxon>Eukaryota</taxon>
        <taxon>Metazoa</taxon>
        <taxon>Cnidaria</taxon>
        <taxon>Anthozoa</taxon>
        <taxon>Hexacorallia</taxon>
        <taxon>Scleractinia</taxon>
        <taxon>Fungiina</taxon>
        <taxon>Poritidae</taxon>
        <taxon>Porites</taxon>
    </lineage>
</organism>
<proteinExistence type="inferred from homology"/>
<dbReference type="InterPro" id="IPR017452">
    <property type="entry name" value="GPCR_Rhodpsn_7TM"/>
</dbReference>
<comment type="subcellular location">
    <subcellularLocation>
        <location evidence="1">Membrane</location>
        <topology evidence="1">Multi-pass membrane protein</topology>
    </subcellularLocation>
</comment>
<dbReference type="SMART" id="SM01381">
    <property type="entry name" value="7TM_GPCR_Srsx"/>
    <property type="match status" value="1"/>
</dbReference>
<evidence type="ECO:0000259" key="11">
    <source>
        <dbReference type="PROSITE" id="PS50262"/>
    </source>
</evidence>
<keyword evidence="2 8" id="KW-0812">Transmembrane</keyword>
<keyword evidence="7 8" id="KW-0807">Transducer</keyword>
<dbReference type="InterPro" id="IPR000276">
    <property type="entry name" value="GPCR_Rhodpsn"/>
</dbReference>
<gene>
    <name evidence="12" type="ORF">PEVE_00007452</name>
</gene>
<evidence type="ECO:0000256" key="2">
    <source>
        <dbReference type="ARBA" id="ARBA00022692"/>
    </source>
</evidence>
<feature type="region of interest" description="Disordered" evidence="9">
    <location>
        <begin position="427"/>
        <end position="452"/>
    </location>
</feature>
<protein>
    <recommendedName>
        <fullName evidence="11">G-protein coupled receptors family 1 profile domain-containing protein</fullName>
    </recommendedName>
</protein>
<accession>A0ABN8LIS7</accession>
<dbReference type="PROSITE" id="PS50262">
    <property type="entry name" value="G_PROTEIN_RECEP_F1_2"/>
    <property type="match status" value="1"/>
</dbReference>
<evidence type="ECO:0000256" key="10">
    <source>
        <dbReference type="SAM" id="Phobius"/>
    </source>
</evidence>
<comment type="similarity">
    <text evidence="8">Belongs to the G-protein coupled receptor 1 family.</text>
</comment>
<evidence type="ECO:0000256" key="6">
    <source>
        <dbReference type="ARBA" id="ARBA00023170"/>
    </source>
</evidence>
<evidence type="ECO:0000256" key="5">
    <source>
        <dbReference type="ARBA" id="ARBA00023136"/>
    </source>
</evidence>
<feature type="transmembrane region" description="Helical" evidence="10">
    <location>
        <begin position="69"/>
        <end position="90"/>
    </location>
</feature>
<dbReference type="PROSITE" id="PS00237">
    <property type="entry name" value="G_PROTEIN_RECEP_F1_1"/>
    <property type="match status" value="1"/>
</dbReference>
<dbReference type="PRINTS" id="PR00237">
    <property type="entry name" value="GPCRRHODOPSN"/>
</dbReference>
<keyword evidence="5 10" id="KW-0472">Membrane</keyword>
<evidence type="ECO:0000256" key="4">
    <source>
        <dbReference type="ARBA" id="ARBA00023040"/>
    </source>
</evidence>
<feature type="domain" description="G-protein coupled receptors family 1 profile" evidence="11">
    <location>
        <begin position="48"/>
        <end position="281"/>
    </location>
</feature>
<feature type="compositionally biased region" description="Polar residues" evidence="9">
    <location>
        <begin position="443"/>
        <end position="452"/>
    </location>
</feature>
<name>A0ABN8LIS7_9CNID</name>
<evidence type="ECO:0000256" key="1">
    <source>
        <dbReference type="ARBA" id="ARBA00004141"/>
    </source>
</evidence>
<dbReference type="SUPFAM" id="SSF81321">
    <property type="entry name" value="Family A G protein-coupled receptor-like"/>
    <property type="match status" value="1"/>
</dbReference>
<feature type="compositionally biased region" description="Basic and acidic residues" evidence="9">
    <location>
        <begin position="382"/>
        <end position="396"/>
    </location>
</feature>
<dbReference type="Pfam" id="PF00001">
    <property type="entry name" value="7tm_1"/>
    <property type="match status" value="1"/>
</dbReference>
<feature type="region of interest" description="Disordered" evidence="9">
    <location>
        <begin position="303"/>
        <end position="328"/>
    </location>
</feature>
<evidence type="ECO:0000256" key="3">
    <source>
        <dbReference type="ARBA" id="ARBA00022989"/>
    </source>
</evidence>
<dbReference type="CDD" id="cd00637">
    <property type="entry name" value="7tm_classA_rhodopsin-like"/>
    <property type="match status" value="1"/>
</dbReference>
<keyword evidence="4 8" id="KW-0297">G-protein coupled receptor</keyword>
<feature type="compositionally biased region" description="Polar residues" evidence="9">
    <location>
        <begin position="303"/>
        <end position="312"/>
    </location>
</feature>
<feature type="compositionally biased region" description="Low complexity" evidence="9">
    <location>
        <begin position="427"/>
        <end position="442"/>
    </location>
</feature>
<keyword evidence="13" id="KW-1185">Reference proteome</keyword>
<dbReference type="Proteomes" id="UP001159427">
    <property type="component" value="Unassembled WGS sequence"/>
</dbReference>
<evidence type="ECO:0000256" key="9">
    <source>
        <dbReference type="SAM" id="MobiDB-lite"/>
    </source>
</evidence>
<keyword evidence="3 10" id="KW-1133">Transmembrane helix</keyword>
<dbReference type="PANTHER" id="PTHR45695">
    <property type="entry name" value="LEUCOKININ RECEPTOR-RELATED"/>
    <property type="match status" value="1"/>
</dbReference>
<dbReference type="Gene3D" id="1.20.1070.10">
    <property type="entry name" value="Rhodopsin 7-helix transmembrane proteins"/>
    <property type="match status" value="1"/>
</dbReference>
<reference evidence="12 13" key="1">
    <citation type="submission" date="2022-05" db="EMBL/GenBank/DDBJ databases">
        <authorList>
            <consortium name="Genoscope - CEA"/>
            <person name="William W."/>
        </authorList>
    </citation>
    <scope>NUCLEOTIDE SEQUENCE [LARGE SCALE GENOMIC DNA]</scope>
</reference>
<evidence type="ECO:0000256" key="8">
    <source>
        <dbReference type="RuleBase" id="RU000688"/>
    </source>
</evidence>
<feature type="transmembrane region" description="Helical" evidence="10">
    <location>
        <begin position="227"/>
        <end position="249"/>
    </location>
</feature>
<evidence type="ECO:0000313" key="13">
    <source>
        <dbReference type="Proteomes" id="UP001159427"/>
    </source>
</evidence>
<feature type="region of interest" description="Disordered" evidence="9">
    <location>
        <begin position="372"/>
        <end position="396"/>
    </location>
</feature>